<evidence type="ECO:0000313" key="16">
    <source>
        <dbReference type="EMBL" id="QWG03670.1"/>
    </source>
</evidence>
<organism evidence="16 17">
    <name type="scientific">Flammeovirga yaeyamensis</name>
    <dbReference type="NCBI Taxonomy" id="367791"/>
    <lineage>
        <taxon>Bacteria</taxon>
        <taxon>Pseudomonadati</taxon>
        <taxon>Bacteroidota</taxon>
        <taxon>Cytophagia</taxon>
        <taxon>Cytophagales</taxon>
        <taxon>Flammeovirgaceae</taxon>
        <taxon>Flammeovirga</taxon>
    </lineage>
</organism>
<dbReference type="RefSeq" id="WP_169664546.1">
    <property type="nucleotide sequence ID" value="NZ_CP076132.1"/>
</dbReference>
<keyword evidence="8 12" id="KW-0798">TonB box</keyword>
<dbReference type="PROSITE" id="PS52016">
    <property type="entry name" value="TONB_DEPENDENT_REC_3"/>
    <property type="match status" value="1"/>
</dbReference>
<evidence type="ECO:0000256" key="10">
    <source>
        <dbReference type="ARBA" id="ARBA00023237"/>
    </source>
</evidence>
<dbReference type="InterPro" id="IPR012910">
    <property type="entry name" value="Plug_dom"/>
</dbReference>
<evidence type="ECO:0000256" key="6">
    <source>
        <dbReference type="ARBA" id="ARBA00023004"/>
    </source>
</evidence>
<accession>A0AAX1N863</accession>
<dbReference type="InterPro" id="IPR036942">
    <property type="entry name" value="Beta-barrel_TonB_sf"/>
</dbReference>
<dbReference type="Pfam" id="PF00593">
    <property type="entry name" value="TonB_dep_Rec_b-barrel"/>
    <property type="match status" value="1"/>
</dbReference>
<evidence type="ECO:0000256" key="5">
    <source>
        <dbReference type="ARBA" id="ARBA00022692"/>
    </source>
</evidence>
<evidence type="ECO:0000256" key="1">
    <source>
        <dbReference type="ARBA" id="ARBA00004571"/>
    </source>
</evidence>
<dbReference type="KEGG" id="fya:KMW28_08820"/>
<dbReference type="SUPFAM" id="SSF49464">
    <property type="entry name" value="Carboxypeptidase regulatory domain-like"/>
    <property type="match status" value="1"/>
</dbReference>
<evidence type="ECO:0000256" key="9">
    <source>
        <dbReference type="ARBA" id="ARBA00023136"/>
    </source>
</evidence>
<evidence type="ECO:0000256" key="4">
    <source>
        <dbReference type="ARBA" id="ARBA00022496"/>
    </source>
</evidence>
<feature type="domain" description="TonB-dependent receptor plug" evidence="15">
    <location>
        <begin position="116"/>
        <end position="223"/>
    </location>
</feature>
<keyword evidence="7" id="KW-0406">Ion transport</keyword>
<evidence type="ECO:0000256" key="3">
    <source>
        <dbReference type="ARBA" id="ARBA00022452"/>
    </source>
</evidence>
<proteinExistence type="inferred from homology"/>
<keyword evidence="4" id="KW-0410">Iron transport</keyword>
<reference evidence="16 17" key="1">
    <citation type="submission" date="2021-05" db="EMBL/GenBank/DDBJ databases">
        <title>Comparative genomic studies on the polysaccharide-degrading batcterial strains of the Flammeovirga genus.</title>
        <authorList>
            <person name="Zewei F."/>
            <person name="Zheng Z."/>
            <person name="Yu L."/>
            <person name="Ruyue G."/>
            <person name="Yanhong M."/>
            <person name="Yuanyuan C."/>
            <person name="Jingyan G."/>
            <person name="Wenjun H."/>
        </authorList>
    </citation>
    <scope>NUCLEOTIDE SEQUENCE [LARGE SCALE GENOMIC DNA]</scope>
    <source>
        <strain evidence="16 17">NBRC:100898</strain>
    </source>
</reference>
<gene>
    <name evidence="16" type="ORF">KMW28_08820</name>
</gene>
<dbReference type="EMBL" id="CP076132">
    <property type="protein sequence ID" value="QWG03670.1"/>
    <property type="molecule type" value="Genomic_DNA"/>
</dbReference>
<evidence type="ECO:0000256" key="13">
    <source>
        <dbReference type="SAM" id="SignalP"/>
    </source>
</evidence>
<comment type="subcellular location">
    <subcellularLocation>
        <location evidence="1 11">Cell outer membrane</location>
        <topology evidence="1 11">Multi-pass membrane protein</topology>
    </subcellularLocation>
</comment>
<evidence type="ECO:0000259" key="15">
    <source>
        <dbReference type="Pfam" id="PF07715"/>
    </source>
</evidence>
<name>A0AAX1N863_9BACT</name>
<dbReference type="AlphaFoldDB" id="A0AAX1N863"/>
<feature type="signal peptide" evidence="13">
    <location>
        <begin position="1"/>
        <end position="22"/>
    </location>
</feature>
<dbReference type="GO" id="GO:0006826">
    <property type="term" value="P:iron ion transport"/>
    <property type="evidence" value="ECO:0007669"/>
    <property type="project" value="UniProtKB-KW"/>
</dbReference>
<evidence type="ECO:0000256" key="7">
    <source>
        <dbReference type="ARBA" id="ARBA00023065"/>
    </source>
</evidence>
<dbReference type="InterPro" id="IPR000531">
    <property type="entry name" value="Beta-barrel_TonB"/>
</dbReference>
<sequence length="821" mass="90432">MKVFNYLLFISAIFFISLNAHGQNIKGTIIDGDSGTPIVGATIVEVGTQNGTTTNFEGKFSLVLSKKETQVKIEFIGFEDITKDVKEGDVLDIKLTPDELTLESVVVSANRVEEDLQTVSVAATVITGKDLEDMSVKSTVEALNTVPNLITDSYGPSQTNISIRGISTNFDGVGLEQAVGMYINDVYQSRAYGFNAVMMDIERVEVLRGPQGTLFGKNTVGGVANIITAQPNMDNGASIELSAGNYNYMQARGMANVMLVPDKLAFRVTGAYNYRQGSYVEHLSEEGQEANKTKFGGARGALLYKPSSKVDITLEGYYYNDASAEASMTYLSSPDLVAVDPDLFAADDWENRKASFSEPFTFSRDQYGASAKVIAQMGTGTFSSISAYSASSDRSIQDVEVSPIPAVYLDRGQKFNTFTQELRYNSDKSKRFSYIGGLYGVKETIEGNDIGVTQEFLPPLLGPDFGIDDLFIPGYTEEVNNLSTIDNTSLAAFVSGTFKFTPQFKATAGVRFTHESKVFNTQQTTVESQDAIDMLGFPLVYMLGTPYDNQEFKSEDNVITGDFGLSYEINPNHMVYGKFARGFKGTGYNFAVSSYLNLESFMIDPVEEANVLYKPEYINSYEIGYKSSFNNRLRLNVAAYYIDYENKQELLFAGLTNFIANADKSTGYGGEIEVDAMLFKGFRVNLNGGIQKMTYDEFKVGDVDLSGNKMAKAPEFTMSVTPEYTKIFNNGSKLFAMLNVSYNGQSFNDIYNTESISRKAAAIVNARLGYSIKNSRYNIGIWGKNLTNELYFGHGFQGLIGDFVSINQARTYGADLKINIF</sequence>
<comment type="similarity">
    <text evidence="11 12">Belongs to the TonB-dependent receptor family.</text>
</comment>
<keyword evidence="9 11" id="KW-0472">Membrane</keyword>
<evidence type="ECO:0000259" key="14">
    <source>
        <dbReference type="Pfam" id="PF00593"/>
    </source>
</evidence>
<keyword evidence="3 11" id="KW-1134">Transmembrane beta strand</keyword>
<dbReference type="Pfam" id="PF07715">
    <property type="entry name" value="Plug"/>
    <property type="match status" value="1"/>
</dbReference>
<evidence type="ECO:0000256" key="11">
    <source>
        <dbReference type="PROSITE-ProRule" id="PRU01360"/>
    </source>
</evidence>
<dbReference type="CDD" id="cd01347">
    <property type="entry name" value="ligand_gated_channel"/>
    <property type="match status" value="1"/>
</dbReference>
<evidence type="ECO:0000313" key="17">
    <source>
        <dbReference type="Proteomes" id="UP000678679"/>
    </source>
</evidence>
<dbReference type="Proteomes" id="UP000678679">
    <property type="component" value="Chromosome 1"/>
</dbReference>
<dbReference type="PANTHER" id="PTHR32552:SF81">
    <property type="entry name" value="TONB-DEPENDENT OUTER MEMBRANE RECEPTOR"/>
    <property type="match status" value="1"/>
</dbReference>
<feature type="domain" description="TonB-dependent receptor-like beta-barrel" evidence="14">
    <location>
        <begin position="340"/>
        <end position="786"/>
    </location>
</feature>
<dbReference type="InterPro" id="IPR008969">
    <property type="entry name" value="CarboxyPept-like_regulatory"/>
</dbReference>
<evidence type="ECO:0000256" key="12">
    <source>
        <dbReference type="RuleBase" id="RU003357"/>
    </source>
</evidence>
<keyword evidence="17" id="KW-1185">Reference proteome</keyword>
<evidence type="ECO:0000256" key="2">
    <source>
        <dbReference type="ARBA" id="ARBA00022448"/>
    </source>
</evidence>
<keyword evidence="2 11" id="KW-0813">Transport</keyword>
<keyword evidence="10 11" id="KW-0998">Cell outer membrane</keyword>
<feature type="chain" id="PRO_5043768682" evidence="13">
    <location>
        <begin position="23"/>
        <end position="821"/>
    </location>
</feature>
<protein>
    <submittedName>
        <fullName evidence="16">TonB-dependent receptor</fullName>
    </submittedName>
</protein>
<dbReference type="GO" id="GO:0009279">
    <property type="term" value="C:cell outer membrane"/>
    <property type="evidence" value="ECO:0007669"/>
    <property type="project" value="UniProtKB-SubCell"/>
</dbReference>
<dbReference type="PANTHER" id="PTHR32552">
    <property type="entry name" value="FERRICHROME IRON RECEPTOR-RELATED"/>
    <property type="match status" value="1"/>
</dbReference>
<keyword evidence="6" id="KW-0408">Iron</keyword>
<keyword evidence="16" id="KW-0675">Receptor</keyword>
<dbReference type="Gene3D" id="2.60.40.1120">
    <property type="entry name" value="Carboxypeptidase-like, regulatory domain"/>
    <property type="match status" value="1"/>
</dbReference>
<keyword evidence="5 11" id="KW-0812">Transmembrane</keyword>
<dbReference type="SUPFAM" id="SSF56935">
    <property type="entry name" value="Porins"/>
    <property type="match status" value="1"/>
</dbReference>
<evidence type="ECO:0000256" key="8">
    <source>
        <dbReference type="ARBA" id="ARBA00023077"/>
    </source>
</evidence>
<dbReference type="InterPro" id="IPR039426">
    <property type="entry name" value="TonB-dep_rcpt-like"/>
</dbReference>
<keyword evidence="13" id="KW-0732">Signal</keyword>
<dbReference type="Pfam" id="PF13715">
    <property type="entry name" value="CarbopepD_reg_2"/>
    <property type="match status" value="1"/>
</dbReference>
<dbReference type="Gene3D" id="2.40.170.20">
    <property type="entry name" value="TonB-dependent receptor, beta-barrel domain"/>
    <property type="match status" value="1"/>
</dbReference>